<name>A0A1R0F8C2_9HYPH</name>
<gene>
    <name evidence="2" type="ORF">PEB0149_006010</name>
</gene>
<dbReference type="RefSeq" id="WP_143238516.1">
    <property type="nucleotide sequence ID" value="NZ_CALYQA010000001.1"/>
</dbReference>
<keyword evidence="3" id="KW-1185">Reference proteome</keyword>
<evidence type="ECO:0008006" key="4">
    <source>
        <dbReference type="Google" id="ProtNLM"/>
    </source>
</evidence>
<organism evidence="2 3">
    <name type="scientific">Bartonella apis</name>
    <dbReference type="NCBI Taxonomy" id="1686310"/>
    <lineage>
        <taxon>Bacteria</taxon>
        <taxon>Pseudomonadati</taxon>
        <taxon>Pseudomonadota</taxon>
        <taxon>Alphaproteobacteria</taxon>
        <taxon>Hyphomicrobiales</taxon>
        <taxon>Bartonellaceae</taxon>
        <taxon>Bartonella</taxon>
    </lineage>
</organism>
<accession>A0A1R0F8C2</accession>
<feature type="transmembrane region" description="Helical" evidence="1">
    <location>
        <begin position="6"/>
        <end position="26"/>
    </location>
</feature>
<dbReference type="Proteomes" id="UP000187344">
    <property type="component" value="Unassembled WGS sequence"/>
</dbReference>
<keyword evidence="1" id="KW-0472">Membrane</keyword>
<evidence type="ECO:0000313" key="3">
    <source>
        <dbReference type="Proteomes" id="UP000187344"/>
    </source>
</evidence>
<proteinExistence type="predicted"/>
<dbReference type="EMBL" id="LXYT01000002">
    <property type="protein sequence ID" value="OLY43179.1"/>
    <property type="molecule type" value="Genomic_DNA"/>
</dbReference>
<keyword evidence="1" id="KW-0812">Transmembrane</keyword>
<comment type="caution">
    <text evidence="2">The sequence shown here is derived from an EMBL/GenBank/DDBJ whole genome shotgun (WGS) entry which is preliminary data.</text>
</comment>
<protein>
    <recommendedName>
        <fullName evidence="4">BON domain-containing protein</fullName>
    </recommendedName>
</protein>
<sequence length="226" mass="25540">MFIRKFFWPSLTVIVFIVVMGLWFGIGGQERHLSIELNELGDETNWLSYDVDGFNVTLHGYAPDKAARDNIVAKVKALKHVQNVESDIVILSEQKNDYLMFIVDEDGITVRGTIPVGFARFNLTNLISAQKPGMMVYDEMDTGAVMPEKFQQAFTFFLKVLPMMNTGVIAVKGDKLTLDRVTLYKLKNSPDEDKSLKLPENYQIDAACIWDKPNGGYWQNSCAEAN</sequence>
<evidence type="ECO:0000256" key="1">
    <source>
        <dbReference type="SAM" id="Phobius"/>
    </source>
</evidence>
<dbReference type="OrthoDB" id="7926152at2"/>
<reference evidence="2 3" key="1">
    <citation type="submission" date="2016-12" db="EMBL/GenBank/DDBJ databases">
        <title>Comparative genomics of Bartonella apis.</title>
        <authorList>
            <person name="Engel P."/>
        </authorList>
    </citation>
    <scope>NUCLEOTIDE SEQUENCE [LARGE SCALE GENOMIC DNA]</scope>
    <source>
        <strain evidence="2 3">PEB0149</strain>
    </source>
</reference>
<dbReference type="AlphaFoldDB" id="A0A1R0F8C2"/>
<evidence type="ECO:0000313" key="2">
    <source>
        <dbReference type="EMBL" id="OLY43179.1"/>
    </source>
</evidence>
<keyword evidence="1" id="KW-1133">Transmembrane helix</keyword>